<accession>A0A8C4WY87</accession>
<dbReference type="InterPro" id="IPR001810">
    <property type="entry name" value="F-box_dom"/>
</dbReference>
<evidence type="ECO:0000313" key="5">
    <source>
        <dbReference type="Proteomes" id="UP000694388"/>
    </source>
</evidence>
<dbReference type="InterPro" id="IPR032675">
    <property type="entry name" value="LRR_dom_sf"/>
</dbReference>
<evidence type="ECO:0000313" key="4">
    <source>
        <dbReference type="Ensembl" id="ENSEBUP00000019062.1"/>
    </source>
</evidence>
<keyword evidence="5" id="KW-1185">Reference proteome</keyword>
<evidence type="ECO:0000256" key="2">
    <source>
        <dbReference type="SAM" id="MobiDB-lite"/>
    </source>
</evidence>
<dbReference type="Ensembl" id="ENSEBUT00000019638.1">
    <property type="protein sequence ID" value="ENSEBUP00000019062.1"/>
    <property type="gene ID" value="ENSEBUG00000011884.1"/>
</dbReference>
<dbReference type="SUPFAM" id="SSF81383">
    <property type="entry name" value="F-box domain"/>
    <property type="match status" value="1"/>
</dbReference>
<proteinExistence type="predicted"/>
<dbReference type="InterPro" id="IPR036047">
    <property type="entry name" value="F-box-like_dom_sf"/>
</dbReference>
<reference evidence="4" key="2">
    <citation type="submission" date="2025-09" db="UniProtKB">
        <authorList>
            <consortium name="Ensembl"/>
        </authorList>
    </citation>
    <scope>IDENTIFICATION</scope>
</reference>
<dbReference type="Proteomes" id="UP000694388">
    <property type="component" value="Unplaced"/>
</dbReference>
<organism evidence="4 5">
    <name type="scientific">Eptatretus burgeri</name>
    <name type="common">Inshore hagfish</name>
    <dbReference type="NCBI Taxonomy" id="7764"/>
    <lineage>
        <taxon>Eukaryota</taxon>
        <taxon>Metazoa</taxon>
        <taxon>Chordata</taxon>
        <taxon>Craniata</taxon>
        <taxon>Vertebrata</taxon>
        <taxon>Cyclostomata</taxon>
        <taxon>Myxini</taxon>
        <taxon>Myxiniformes</taxon>
        <taxon>Myxinidae</taxon>
        <taxon>Eptatretinae</taxon>
        <taxon>Eptatretus</taxon>
    </lineage>
</organism>
<name>A0A8C4WY87_EPTBU</name>
<evidence type="ECO:0000256" key="1">
    <source>
        <dbReference type="ARBA" id="ARBA00022786"/>
    </source>
</evidence>
<dbReference type="AlphaFoldDB" id="A0A8C4WY87"/>
<dbReference type="Gene3D" id="3.80.10.10">
    <property type="entry name" value="Ribonuclease Inhibitor"/>
    <property type="match status" value="2"/>
</dbReference>
<evidence type="ECO:0000259" key="3">
    <source>
        <dbReference type="PROSITE" id="PS50181"/>
    </source>
</evidence>
<dbReference type="InterPro" id="IPR006553">
    <property type="entry name" value="Leu-rich_rpt_Cys-con_subtyp"/>
</dbReference>
<dbReference type="InterPro" id="IPR045627">
    <property type="entry name" value="FBXL18_LRR"/>
</dbReference>
<dbReference type="GeneTree" id="ENSGT00940000155184"/>
<feature type="compositionally biased region" description="Basic and acidic residues" evidence="2">
    <location>
        <begin position="28"/>
        <end position="39"/>
    </location>
</feature>
<dbReference type="GO" id="GO:0031146">
    <property type="term" value="P:SCF-dependent proteasomal ubiquitin-dependent protein catabolic process"/>
    <property type="evidence" value="ECO:0007669"/>
    <property type="project" value="InterPro"/>
</dbReference>
<dbReference type="CDD" id="cd22117">
    <property type="entry name" value="F-box_FBXL4"/>
    <property type="match status" value="1"/>
</dbReference>
<protein>
    <recommendedName>
        <fullName evidence="3">F-box domain-containing protein</fullName>
    </recommendedName>
</protein>
<dbReference type="PROSITE" id="PS50181">
    <property type="entry name" value="FBOX"/>
    <property type="match status" value="1"/>
</dbReference>
<dbReference type="SMART" id="SM00367">
    <property type="entry name" value="LRR_CC"/>
    <property type="match status" value="2"/>
</dbReference>
<feature type="region of interest" description="Disordered" evidence="2">
    <location>
        <begin position="19"/>
        <end position="62"/>
    </location>
</feature>
<dbReference type="Pfam" id="PF12937">
    <property type="entry name" value="F-box-like"/>
    <property type="match status" value="1"/>
</dbReference>
<dbReference type="Pfam" id="PF19729">
    <property type="entry name" value="LRR_FBXL18"/>
    <property type="match status" value="1"/>
</dbReference>
<dbReference type="SUPFAM" id="SSF52047">
    <property type="entry name" value="RNI-like"/>
    <property type="match status" value="1"/>
</dbReference>
<reference evidence="4" key="1">
    <citation type="submission" date="2025-08" db="UniProtKB">
        <authorList>
            <consortium name="Ensembl"/>
        </authorList>
    </citation>
    <scope>IDENTIFICATION</scope>
</reference>
<feature type="domain" description="F-box" evidence="3">
    <location>
        <begin position="66"/>
        <end position="112"/>
    </location>
</feature>
<keyword evidence="1" id="KW-0833">Ubl conjugation pathway</keyword>
<sequence length="250" mass="28710">MELGAVVLSGIPVNLMQPKKSNSEELAESEKLRQKQNRMERRRRRNMVKQMEEDEEEGKLSPFTNNGYFDLLPFEIIELILSHLTLPELCCLAQCSRTQRDCCYNPALYKHLDLKPFWPSLCEEDLPAPPPPPPPPPPPIHLRALKPRLTHVRSLGLSWTGNNGRFSPMVLKNFLGVWSEHLQQLDLANCYWITNESLESVTMLCPNLRDLDLSSCEQIPPGDFRQLSSLQRLQRLVLFRTRIDASGLKV</sequence>